<name>A0A0D7BHD0_9AGAR</name>
<evidence type="ECO:0000313" key="2">
    <source>
        <dbReference type="Proteomes" id="UP000054007"/>
    </source>
</evidence>
<evidence type="ECO:0008006" key="3">
    <source>
        <dbReference type="Google" id="ProtNLM"/>
    </source>
</evidence>
<protein>
    <recommendedName>
        <fullName evidence="3">F-box domain-containing protein</fullName>
    </recommendedName>
</protein>
<organism evidence="1 2">
    <name type="scientific">Cylindrobasidium torrendii FP15055 ss-10</name>
    <dbReference type="NCBI Taxonomy" id="1314674"/>
    <lineage>
        <taxon>Eukaryota</taxon>
        <taxon>Fungi</taxon>
        <taxon>Dikarya</taxon>
        <taxon>Basidiomycota</taxon>
        <taxon>Agaricomycotina</taxon>
        <taxon>Agaricomycetes</taxon>
        <taxon>Agaricomycetidae</taxon>
        <taxon>Agaricales</taxon>
        <taxon>Marasmiineae</taxon>
        <taxon>Physalacriaceae</taxon>
        <taxon>Cylindrobasidium</taxon>
    </lineage>
</organism>
<sequence length="428" mass="47841">MVGLNDVPDDVLRTILLLVKSDRIISTVSSKPQFPVPWNTDTPLQFSRINRKFRHAALTTPWLWNHIIVTFRSGAKGKPIDTDEYIKRQSQRVDHFLRHSGMVAPHLFLIHAPQARPPRVGHEIKLSALANATLEKLRAIDRWESIVFGSRSSWNLWAPGSVIPSTPFLHTVSFYKGNSMISTVTPKSAERREQFLSLDPRKNPMHPMSRKVVLDPMELDLSINLNELPELIEGIGPQIRELVIHPILRGSLSSPGGPHRWRQITSFTISLQTPSHAGVLVLIARFFEFHCLQHLTLYWDSNRGAGGIVPVDLNTLVSFVKQTTTLERITLDGLAVVPAGFILLLEVAAGLKTLVLHEPTANMVTGYYPVSKRLLERLSTDTFFLPRLAMFDATLNTDFNTGATYDAVEAMMAARGLKPPPGATIREA</sequence>
<dbReference type="EMBL" id="KN880477">
    <property type="protein sequence ID" value="KIY69857.1"/>
    <property type="molecule type" value="Genomic_DNA"/>
</dbReference>
<reference evidence="1 2" key="1">
    <citation type="journal article" date="2015" name="Fungal Genet. Biol.">
        <title>Evolution of novel wood decay mechanisms in Agaricales revealed by the genome sequences of Fistulina hepatica and Cylindrobasidium torrendii.</title>
        <authorList>
            <person name="Floudas D."/>
            <person name="Held B.W."/>
            <person name="Riley R."/>
            <person name="Nagy L.G."/>
            <person name="Koehler G."/>
            <person name="Ransdell A.S."/>
            <person name="Younus H."/>
            <person name="Chow J."/>
            <person name="Chiniquy J."/>
            <person name="Lipzen A."/>
            <person name="Tritt A."/>
            <person name="Sun H."/>
            <person name="Haridas S."/>
            <person name="LaButti K."/>
            <person name="Ohm R.A."/>
            <person name="Kues U."/>
            <person name="Blanchette R.A."/>
            <person name="Grigoriev I.V."/>
            <person name="Minto R.E."/>
            <person name="Hibbett D.S."/>
        </authorList>
    </citation>
    <scope>NUCLEOTIDE SEQUENCE [LARGE SCALE GENOMIC DNA]</scope>
    <source>
        <strain evidence="1 2">FP15055 ss-10</strain>
    </source>
</reference>
<dbReference type="Proteomes" id="UP000054007">
    <property type="component" value="Unassembled WGS sequence"/>
</dbReference>
<keyword evidence="2" id="KW-1185">Reference proteome</keyword>
<evidence type="ECO:0000313" key="1">
    <source>
        <dbReference type="EMBL" id="KIY69857.1"/>
    </source>
</evidence>
<accession>A0A0D7BHD0</accession>
<dbReference type="AlphaFoldDB" id="A0A0D7BHD0"/>
<gene>
    <name evidence="1" type="ORF">CYLTODRAFT_420298</name>
</gene>
<proteinExistence type="predicted"/>